<gene>
    <name evidence="1" type="ORF">GCM10023183_34980</name>
</gene>
<dbReference type="EMBL" id="BAABGX010000003">
    <property type="protein sequence ID" value="GAA4314673.1"/>
    <property type="molecule type" value="Genomic_DNA"/>
</dbReference>
<accession>A0ABP8G078</accession>
<evidence type="ECO:0000313" key="2">
    <source>
        <dbReference type="Proteomes" id="UP001501844"/>
    </source>
</evidence>
<name>A0ABP8G078_9BACT</name>
<evidence type="ECO:0000313" key="1">
    <source>
        <dbReference type="EMBL" id="GAA4314673.1"/>
    </source>
</evidence>
<dbReference type="RefSeq" id="WP_345169113.1">
    <property type="nucleotide sequence ID" value="NZ_BAABGX010000003.1"/>
</dbReference>
<keyword evidence="2" id="KW-1185">Reference proteome</keyword>
<proteinExistence type="predicted"/>
<organism evidence="1 2">
    <name type="scientific">Nibribacter koreensis</name>
    <dbReference type="NCBI Taxonomy" id="1084519"/>
    <lineage>
        <taxon>Bacteria</taxon>
        <taxon>Pseudomonadati</taxon>
        <taxon>Bacteroidota</taxon>
        <taxon>Cytophagia</taxon>
        <taxon>Cytophagales</taxon>
        <taxon>Hymenobacteraceae</taxon>
        <taxon>Nibribacter</taxon>
    </lineage>
</organism>
<sequence>MDESFLGCFLENRLKTDLDVNPLSLWERARVRVSFHRLLLVASIPFPLILTFSLREKGLPYCLKPGYYELSL</sequence>
<comment type="caution">
    <text evidence="1">The sequence shown here is derived from an EMBL/GenBank/DDBJ whole genome shotgun (WGS) entry which is preliminary data.</text>
</comment>
<protein>
    <submittedName>
        <fullName evidence="1">Uncharacterized protein</fullName>
    </submittedName>
</protein>
<reference evidence="2" key="1">
    <citation type="journal article" date="2019" name="Int. J. Syst. Evol. Microbiol.">
        <title>The Global Catalogue of Microorganisms (GCM) 10K type strain sequencing project: providing services to taxonomists for standard genome sequencing and annotation.</title>
        <authorList>
            <consortium name="The Broad Institute Genomics Platform"/>
            <consortium name="The Broad Institute Genome Sequencing Center for Infectious Disease"/>
            <person name="Wu L."/>
            <person name="Ma J."/>
        </authorList>
    </citation>
    <scope>NUCLEOTIDE SEQUENCE [LARGE SCALE GENOMIC DNA]</scope>
    <source>
        <strain evidence="2">JCM 17917</strain>
    </source>
</reference>
<dbReference type="Proteomes" id="UP001501844">
    <property type="component" value="Unassembled WGS sequence"/>
</dbReference>